<organism evidence="1 2">
    <name type="scientific">Anaerococcus murdochii</name>
    <dbReference type="NCBI Taxonomy" id="411577"/>
    <lineage>
        <taxon>Bacteria</taxon>
        <taxon>Bacillati</taxon>
        <taxon>Bacillota</taxon>
        <taxon>Tissierellia</taxon>
        <taxon>Tissierellales</taxon>
        <taxon>Peptoniphilaceae</taxon>
        <taxon>Anaerococcus</taxon>
    </lineage>
</organism>
<accession>A0ABS7SYE9</accession>
<gene>
    <name evidence="1" type="ORF">K8P03_04550</name>
</gene>
<reference evidence="1 2" key="1">
    <citation type="submission" date="2021-08" db="EMBL/GenBank/DDBJ databases">
        <title>FDA dAtabase for Regulatory Grade micrObial Sequences (FDA-ARGOS): Supporting development and validation of Infectious Disease Dx tests.</title>
        <authorList>
            <person name="Sproer C."/>
            <person name="Gronow S."/>
            <person name="Severitt S."/>
            <person name="Schroder I."/>
            <person name="Tallon L."/>
            <person name="Sadzewicz L."/>
            <person name="Zhao X."/>
            <person name="Boylan J."/>
            <person name="Ott S."/>
            <person name="Bowen H."/>
            <person name="Vavikolanu K."/>
            <person name="Hazen T."/>
            <person name="Aluvathingal J."/>
            <person name="Nadendla S."/>
            <person name="Lowell S."/>
            <person name="Myers T."/>
            <person name="Yan Y."/>
            <person name="Sichtig H."/>
        </authorList>
    </citation>
    <scope>NUCLEOTIDE SEQUENCE [LARGE SCALE GENOMIC DNA]</scope>
    <source>
        <strain evidence="1 2">FDAARGOS_1460</strain>
    </source>
</reference>
<dbReference type="EMBL" id="JAIPME010000002">
    <property type="protein sequence ID" value="MBZ2386566.1"/>
    <property type="molecule type" value="Genomic_DNA"/>
</dbReference>
<dbReference type="Pfam" id="PF14567">
    <property type="entry name" value="SUKH_5"/>
    <property type="match status" value="1"/>
</dbReference>
<sequence length="130" mass="14760">MEDIIKTLKDAPDFIGGTGRTEAEIESAEKELGINFASDYKTYLKEIGLACFDGHELTGICEDLRLDVVHVTKDQWENNPEAKNYYVIEEANIDGIVIWQDFSGKIYMTEGNLELKLIADSLIDYIKKYS</sequence>
<keyword evidence="2" id="KW-1185">Reference proteome</keyword>
<proteinExistence type="predicted"/>
<evidence type="ECO:0000313" key="2">
    <source>
        <dbReference type="Proteomes" id="UP000734271"/>
    </source>
</evidence>
<dbReference type="RefSeq" id="WP_223418741.1">
    <property type="nucleotide sequence ID" value="NZ_JAIPME010000002.1"/>
</dbReference>
<dbReference type="Proteomes" id="UP000734271">
    <property type="component" value="Unassembled WGS sequence"/>
</dbReference>
<name>A0ABS7SYE9_9FIRM</name>
<comment type="caution">
    <text evidence="1">The sequence shown here is derived from an EMBL/GenBank/DDBJ whole genome shotgun (WGS) entry which is preliminary data.</text>
</comment>
<protein>
    <submittedName>
        <fullName evidence="1">SMI1/KNR4 family protein</fullName>
    </submittedName>
</protein>
<dbReference type="SUPFAM" id="SSF160631">
    <property type="entry name" value="SMI1/KNR4-like"/>
    <property type="match status" value="1"/>
</dbReference>
<dbReference type="Gene3D" id="3.40.1580.10">
    <property type="entry name" value="SMI1/KNR4-like"/>
    <property type="match status" value="1"/>
</dbReference>
<dbReference type="InterPro" id="IPR037883">
    <property type="entry name" value="Knr4/Smi1-like_sf"/>
</dbReference>
<evidence type="ECO:0000313" key="1">
    <source>
        <dbReference type="EMBL" id="MBZ2386566.1"/>
    </source>
</evidence>